<evidence type="ECO:0000313" key="2">
    <source>
        <dbReference type="EMBL" id="OUN42654.1"/>
    </source>
</evidence>
<accession>A0A1Y3U1L9</accession>
<name>A0A1Y3U1L9_9FIRM</name>
<evidence type="ECO:0000313" key="3">
    <source>
        <dbReference type="Proteomes" id="UP000195455"/>
    </source>
</evidence>
<comment type="caution">
    <text evidence="2">The sequence shown here is derived from an EMBL/GenBank/DDBJ whole genome shotgun (WGS) entry which is preliminary data.</text>
</comment>
<evidence type="ECO:0000256" key="1">
    <source>
        <dbReference type="SAM" id="MobiDB-lite"/>
    </source>
</evidence>
<feature type="compositionally biased region" description="Basic and acidic residues" evidence="1">
    <location>
        <begin position="1"/>
        <end position="16"/>
    </location>
</feature>
<dbReference type="AlphaFoldDB" id="A0A1Y3U1L9"/>
<feature type="region of interest" description="Disordered" evidence="1">
    <location>
        <begin position="1"/>
        <end position="30"/>
    </location>
</feature>
<proteinExistence type="predicted"/>
<gene>
    <name evidence="2" type="ORF">B5G26_08445</name>
</gene>
<reference evidence="3" key="1">
    <citation type="submission" date="2017-04" db="EMBL/GenBank/DDBJ databases">
        <title>Function of individual gut microbiota members based on whole genome sequencing of pure cultures obtained from chicken caecum.</title>
        <authorList>
            <person name="Medvecky M."/>
            <person name="Cejkova D."/>
            <person name="Polansky O."/>
            <person name="Karasova D."/>
            <person name="Kubasova T."/>
            <person name="Cizek A."/>
            <person name="Rychlik I."/>
        </authorList>
    </citation>
    <scope>NUCLEOTIDE SEQUENCE [LARGE SCALE GENOMIC DNA]</scope>
    <source>
        <strain evidence="3">An75</strain>
    </source>
</reference>
<organism evidence="2 3">
    <name type="scientific">Anaerotignum lactatifermentans</name>
    <dbReference type="NCBI Taxonomy" id="160404"/>
    <lineage>
        <taxon>Bacteria</taxon>
        <taxon>Bacillati</taxon>
        <taxon>Bacillota</taxon>
        <taxon>Clostridia</taxon>
        <taxon>Lachnospirales</taxon>
        <taxon>Anaerotignaceae</taxon>
        <taxon>Anaerotignum</taxon>
    </lineage>
</organism>
<dbReference type="Proteomes" id="UP000195455">
    <property type="component" value="Unassembled WGS sequence"/>
</dbReference>
<sequence>MFFVHLEEKSKEKEQFSDAFPNGQEKNRGKDTNFMQADAFFCFFAGKSVCFGEYTKQMEQMRRRWKWLFWIN</sequence>
<protein>
    <submittedName>
        <fullName evidence="2">Uncharacterized protein</fullName>
    </submittedName>
</protein>
<dbReference type="EMBL" id="NFHM01000011">
    <property type="protein sequence ID" value="OUN42654.1"/>
    <property type="molecule type" value="Genomic_DNA"/>
</dbReference>